<dbReference type="Gene3D" id="1.20.1560.10">
    <property type="entry name" value="ABC transporter type 1, transmembrane domain"/>
    <property type="match status" value="1"/>
</dbReference>
<evidence type="ECO:0000313" key="10">
    <source>
        <dbReference type="EMBL" id="PQL24806.1"/>
    </source>
</evidence>
<dbReference type="GO" id="GO:0005524">
    <property type="term" value="F:ATP binding"/>
    <property type="evidence" value="ECO:0007669"/>
    <property type="project" value="UniProtKB-KW"/>
</dbReference>
<sequence>MNPSAIFKEFFRREGIYYLIGLTMLIAIDVAFLIVPQLIGSAIDTLSQNKEGLTQYILYFIGLLIIITVLKVISRRTLLGSIRRMEYLFRQKLCARALEIPTTYYDVNGPGKVMALMTNDVTSLRVALGLGIMLLVDIILYSLLGSIILIQKIDFLLALKIMTPVLIILISIFTLGRRLRKKQRQAQTTYSDMTEFGQELFQGMEVIRAFNKEAIISGLFNRINKKNYKDNMNVAILDAVLSPLTMIAPFICISISMYICGTLAVEGLMTVGEFVTINAFIMLIIGPLISLGSLVAIVQKGLASLDRIIDFMSLPAECNSTDGKQLALGDIDIRYLNFTYDEAKTSALRQLNITFKKGEFVGIVGKPGSGKSTLFKLLLGLQKAPAKTIYINNQDITSIPIGTVRNSISYVPTQSYLLSSTIADNISFGYENENHITVSEAAKKAQLYRDLGNDLENSLSVLAEEGRDLSGGQKQRINLARGFYKNAPYLLLDNCFSALDAITVNDMIQTLKATEDKTILCISQRLEVIKEADRIIVFDDGMIREIGNHQELMKKEGLYYQMYTAQNRGATNEIKI</sequence>
<dbReference type="GO" id="GO:0016887">
    <property type="term" value="F:ATP hydrolysis activity"/>
    <property type="evidence" value="ECO:0007669"/>
    <property type="project" value="InterPro"/>
</dbReference>
<feature type="transmembrane region" description="Helical" evidence="7">
    <location>
        <begin position="56"/>
        <end position="74"/>
    </location>
</feature>
<proteinExistence type="predicted"/>
<dbReference type="PROSITE" id="PS50893">
    <property type="entry name" value="ABC_TRANSPORTER_2"/>
    <property type="match status" value="1"/>
</dbReference>
<dbReference type="InterPro" id="IPR011527">
    <property type="entry name" value="ABC1_TM_dom"/>
</dbReference>
<evidence type="ECO:0000256" key="3">
    <source>
        <dbReference type="ARBA" id="ARBA00022741"/>
    </source>
</evidence>
<name>A0A2S7ZNH5_9FIRM</name>
<evidence type="ECO:0000259" key="9">
    <source>
        <dbReference type="PROSITE" id="PS50929"/>
    </source>
</evidence>
<dbReference type="STRING" id="1110546.GCA_001078375_01045"/>
<feature type="domain" description="ABC transmembrane type-1" evidence="9">
    <location>
        <begin position="19"/>
        <end position="300"/>
    </location>
</feature>
<evidence type="ECO:0000313" key="11">
    <source>
        <dbReference type="Proteomes" id="UP000238877"/>
    </source>
</evidence>
<dbReference type="AlphaFoldDB" id="A0A2S7ZNH5"/>
<keyword evidence="2 7" id="KW-0812">Transmembrane</keyword>
<dbReference type="SUPFAM" id="SSF90123">
    <property type="entry name" value="ABC transporter transmembrane region"/>
    <property type="match status" value="1"/>
</dbReference>
<evidence type="ECO:0000256" key="4">
    <source>
        <dbReference type="ARBA" id="ARBA00022840"/>
    </source>
</evidence>
<keyword evidence="5 7" id="KW-1133">Transmembrane helix</keyword>
<evidence type="ECO:0000256" key="7">
    <source>
        <dbReference type="SAM" id="Phobius"/>
    </source>
</evidence>
<evidence type="ECO:0000256" key="2">
    <source>
        <dbReference type="ARBA" id="ARBA00022692"/>
    </source>
</evidence>
<feature type="domain" description="ABC transporter" evidence="8">
    <location>
        <begin position="333"/>
        <end position="565"/>
    </location>
</feature>
<feature type="transmembrane region" description="Helical" evidence="7">
    <location>
        <begin position="126"/>
        <end position="149"/>
    </location>
</feature>
<dbReference type="InterPro" id="IPR017871">
    <property type="entry name" value="ABC_transporter-like_CS"/>
</dbReference>
<dbReference type="SMART" id="SM00382">
    <property type="entry name" value="AAA"/>
    <property type="match status" value="1"/>
</dbReference>
<keyword evidence="3" id="KW-0547">Nucleotide-binding</keyword>
<dbReference type="Pfam" id="PF00664">
    <property type="entry name" value="ABC_membrane"/>
    <property type="match status" value="1"/>
</dbReference>
<reference evidence="10 11" key="1">
    <citation type="submission" date="2018-01" db="EMBL/GenBank/DDBJ databases">
        <title>Draft genome sequences of clinical isolates and type strains of oral Veillonella including Veillonella infantum sp., nov.</title>
        <authorList>
            <person name="Mashima I."/>
            <person name="Liao Y.-C."/>
            <person name="Sabharwal A."/>
            <person name="Haase E.M."/>
            <person name="Nakazawa F."/>
            <person name="Scannapieco F.A."/>
        </authorList>
    </citation>
    <scope>NUCLEOTIDE SEQUENCE [LARGE SCALE GENOMIC DNA]</scope>
    <source>
        <strain evidence="10 11">Y6</strain>
    </source>
</reference>
<dbReference type="GO" id="GO:0005886">
    <property type="term" value="C:plasma membrane"/>
    <property type="evidence" value="ECO:0007669"/>
    <property type="project" value="UniProtKB-SubCell"/>
</dbReference>
<dbReference type="Gene3D" id="3.40.50.300">
    <property type="entry name" value="P-loop containing nucleotide triphosphate hydrolases"/>
    <property type="match status" value="1"/>
</dbReference>
<gene>
    <name evidence="10" type="ORF">VTHSUH11_07440</name>
</gene>
<dbReference type="SUPFAM" id="SSF52540">
    <property type="entry name" value="P-loop containing nucleoside triphosphate hydrolases"/>
    <property type="match status" value="1"/>
</dbReference>
<dbReference type="Pfam" id="PF00005">
    <property type="entry name" value="ABC_tran"/>
    <property type="match status" value="1"/>
</dbReference>
<dbReference type="PROSITE" id="PS00211">
    <property type="entry name" value="ABC_TRANSPORTER_1"/>
    <property type="match status" value="1"/>
</dbReference>
<dbReference type="PANTHER" id="PTHR24221">
    <property type="entry name" value="ATP-BINDING CASSETTE SUB-FAMILY B"/>
    <property type="match status" value="1"/>
</dbReference>
<protein>
    <submittedName>
        <fullName evidence="10">ABC transporter ATP-binding protein</fullName>
    </submittedName>
</protein>
<keyword evidence="6 7" id="KW-0472">Membrane</keyword>
<dbReference type="InterPro" id="IPR027417">
    <property type="entry name" value="P-loop_NTPase"/>
</dbReference>
<keyword evidence="4 10" id="KW-0067">ATP-binding</keyword>
<evidence type="ECO:0000256" key="1">
    <source>
        <dbReference type="ARBA" id="ARBA00004651"/>
    </source>
</evidence>
<dbReference type="Proteomes" id="UP000238877">
    <property type="component" value="Unassembled WGS sequence"/>
</dbReference>
<dbReference type="GO" id="GO:0140359">
    <property type="term" value="F:ABC-type transporter activity"/>
    <property type="evidence" value="ECO:0007669"/>
    <property type="project" value="InterPro"/>
</dbReference>
<organism evidence="10 11">
    <name type="scientific">Veillonella tobetsuensis</name>
    <dbReference type="NCBI Taxonomy" id="1110546"/>
    <lineage>
        <taxon>Bacteria</taxon>
        <taxon>Bacillati</taxon>
        <taxon>Bacillota</taxon>
        <taxon>Negativicutes</taxon>
        <taxon>Veillonellales</taxon>
        <taxon>Veillonellaceae</taxon>
        <taxon>Veillonella</taxon>
    </lineage>
</organism>
<comment type="subcellular location">
    <subcellularLocation>
        <location evidence="1">Cell membrane</location>
        <topology evidence="1">Multi-pass membrane protein</topology>
    </subcellularLocation>
</comment>
<dbReference type="CDD" id="cd18541">
    <property type="entry name" value="ABC_6TM_TmrB_like"/>
    <property type="match status" value="1"/>
</dbReference>
<evidence type="ECO:0000256" key="6">
    <source>
        <dbReference type="ARBA" id="ARBA00023136"/>
    </source>
</evidence>
<dbReference type="InterPro" id="IPR003439">
    <property type="entry name" value="ABC_transporter-like_ATP-bd"/>
</dbReference>
<feature type="transmembrane region" description="Helical" evidence="7">
    <location>
        <begin position="16"/>
        <end position="36"/>
    </location>
</feature>
<feature type="transmembrane region" description="Helical" evidence="7">
    <location>
        <begin position="279"/>
        <end position="298"/>
    </location>
</feature>
<accession>A0A2S7ZNH5</accession>
<dbReference type="PANTHER" id="PTHR24221:SF579">
    <property type="entry name" value="ABC TRANSPORTER"/>
    <property type="match status" value="1"/>
</dbReference>
<feature type="transmembrane region" description="Helical" evidence="7">
    <location>
        <begin position="235"/>
        <end position="259"/>
    </location>
</feature>
<evidence type="ECO:0000259" key="8">
    <source>
        <dbReference type="PROSITE" id="PS50893"/>
    </source>
</evidence>
<comment type="caution">
    <text evidence="10">The sequence shown here is derived from an EMBL/GenBank/DDBJ whole genome shotgun (WGS) entry which is preliminary data.</text>
</comment>
<evidence type="ECO:0000256" key="5">
    <source>
        <dbReference type="ARBA" id="ARBA00022989"/>
    </source>
</evidence>
<dbReference type="PROSITE" id="PS50929">
    <property type="entry name" value="ABC_TM1F"/>
    <property type="match status" value="1"/>
</dbReference>
<dbReference type="EMBL" id="PPDF01000012">
    <property type="protein sequence ID" value="PQL24806.1"/>
    <property type="molecule type" value="Genomic_DNA"/>
</dbReference>
<dbReference type="RefSeq" id="WP_105093191.1">
    <property type="nucleotide sequence ID" value="NZ_PPDF01000012.1"/>
</dbReference>
<feature type="transmembrane region" description="Helical" evidence="7">
    <location>
        <begin position="155"/>
        <end position="175"/>
    </location>
</feature>
<dbReference type="InterPro" id="IPR036640">
    <property type="entry name" value="ABC1_TM_sf"/>
</dbReference>
<dbReference type="InterPro" id="IPR039421">
    <property type="entry name" value="Type_1_exporter"/>
</dbReference>
<dbReference type="InterPro" id="IPR003593">
    <property type="entry name" value="AAA+_ATPase"/>
</dbReference>